<dbReference type="EMBL" id="JASBWV010000021">
    <property type="protein sequence ID" value="KAJ9120328.1"/>
    <property type="molecule type" value="Genomic_DNA"/>
</dbReference>
<accession>A0ACC2X959</accession>
<protein>
    <submittedName>
        <fullName evidence="1">Uncharacterized protein</fullName>
    </submittedName>
</protein>
<name>A0ACC2X959_9TREE</name>
<gene>
    <name evidence="1" type="ORF">QFC24_005282</name>
</gene>
<proteinExistence type="predicted"/>
<evidence type="ECO:0000313" key="2">
    <source>
        <dbReference type="Proteomes" id="UP001234202"/>
    </source>
</evidence>
<dbReference type="Proteomes" id="UP001234202">
    <property type="component" value="Unassembled WGS sequence"/>
</dbReference>
<comment type="caution">
    <text evidence="1">The sequence shown here is derived from an EMBL/GenBank/DDBJ whole genome shotgun (WGS) entry which is preliminary data.</text>
</comment>
<reference evidence="1" key="1">
    <citation type="submission" date="2023-04" db="EMBL/GenBank/DDBJ databases">
        <title>Draft Genome sequencing of Naganishia species isolated from polar environments using Oxford Nanopore Technology.</title>
        <authorList>
            <person name="Leo P."/>
            <person name="Venkateswaran K."/>
        </authorList>
    </citation>
    <scope>NUCLEOTIDE SEQUENCE</scope>
    <source>
        <strain evidence="1">DBVPG 5303</strain>
    </source>
</reference>
<keyword evidence="2" id="KW-1185">Reference proteome</keyword>
<sequence>MPPKSTTPKTKAKTSEEGGKGKSRATKAKPNRGGEEDDADIPSKGLSDQKLPLPVWLKTFTDRGVDMRLAMTLAGKLYTTMGSPAQLGKLNGPQLMEVGITDKDQKRAITSAIRGLKLSVKDESSPSASSSTAAGTTMSKKRKWQQQQQDDLVNPLIPGDPALRKGRKAVEYDVSDFDFKEIHDIEEIRAQTVVTNRAPCMTAWAYIIAEKMGFDRLEALSLASTFTSVTSTRHALALGNIYTPEQTRDAQLEMDELPQPSGSGKRGRFSDGGTGGTEEGEQTGGHSQPWVSIMKRSPVIQRGDGTWRGVLKGMPVEPYRAHSYISKNFSQATPYVIGALRILAQSYTVEQLQEQGYGMYVSFRPDVAGWGDRAVLYCSNIIDMIPEEKRDPGEADAGADGERKPDIISFDDTDDTPPAVITSTEHKPLVNTGQEEVKMEDEVQAEREDAAEVEELKRAAPATTLDGDGEGVKLEVKEEQNDEVIDLDREDVFEGLHEAEYDEE</sequence>
<evidence type="ECO:0000313" key="1">
    <source>
        <dbReference type="EMBL" id="KAJ9120328.1"/>
    </source>
</evidence>
<organism evidence="1 2">
    <name type="scientific">Naganishia onofrii</name>
    <dbReference type="NCBI Taxonomy" id="1851511"/>
    <lineage>
        <taxon>Eukaryota</taxon>
        <taxon>Fungi</taxon>
        <taxon>Dikarya</taxon>
        <taxon>Basidiomycota</taxon>
        <taxon>Agaricomycotina</taxon>
        <taxon>Tremellomycetes</taxon>
        <taxon>Filobasidiales</taxon>
        <taxon>Filobasidiaceae</taxon>
        <taxon>Naganishia</taxon>
    </lineage>
</organism>